<feature type="compositionally biased region" description="Acidic residues" evidence="5">
    <location>
        <begin position="127"/>
        <end position="145"/>
    </location>
</feature>
<dbReference type="Pfam" id="PF10273">
    <property type="entry name" value="WGG"/>
    <property type="match status" value="1"/>
</dbReference>
<dbReference type="PANTHER" id="PTHR21250">
    <property type="entry name" value="PRE-RRNA-PROCESSING PROTEIN TSR2 HOMOLOG"/>
    <property type="match status" value="1"/>
</dbReference>
<sequence>MEDVWKHCVNRLLKAWTGYQLAVRMLSGGSETYQKAEWFAEVLTDYVSNSRHLQVHNLNDWISDILDNEFNLILEDNSVEWLASSLLKCSSWLNAGQKAELEDFLSHLPSENAVQTAATESQILLDNSDENSDYEELENGTEDEDKQTKKPLRRRMETDEDGWTTITRR</sequence>
<name>A0A915PUX0_9BILA</name>
<accession>A0A915PUX0</accession>
<keyword evidence="6" id="KW-1185">Reference proteome</keyword>
<dbReference type="GO" id="GO:0006364">
    <property type="term" value="P:rRNA processing"/>
    <property type="evidence" value="ECO:0007669"/>
    <property type="project" value="UniProtKB-KW"/>
</dbReference>
<proteinExistence type="inferred from homology"/>
<comment type="similarity">
    <text evidence="2">Belongs to the TSR2 family.</text>
</comment>
<protein>
    <recommendedName>
        <fullName evidence="3">Pre-rRNA-processing protein TSR2 homolog</fullName>
    </recommendedName>
</protein>
<evidence type="ECO:0000256" key="4">
    <source>
        <dbReference type="ARBA" id="ARBA00022552"/>
    </source>
</evidence>
<dbReference type="AlphaFoldDB" id="A0A915PUX0"/>
<evidence type="ECO:0000313" key="6">
    <source>
        <dbReference type="Proteomes" id="UP000887581"/>
    </source>
</evidence>
<evidence type="ECO:0000256" key="5">
    <source>
        <dbReference type="SAM" id="MobiDB-lite"/>
    </source>
</evidence>
<evidence type="ECO:0000256" key="2">
    <source>
        <dbReference type="ARBA" id="ARBA00006524"/>
    </source>
</evidence>
<keyword evidence="4" id="KW-0698">rRNA processing</keyword>
<reference evidence="7" key="1">
    <citation type="submission" date="2022-11" db="UniProtKB">
        <authorList>
            <consortium name="WormBaseParasite"/>
        </authorList>
    </citation>
    <scope>IDENTIFICATION</scope>
</reference>
<dbReference type="InterPro" id="IPR019398">
    <property type="entry name" value="Pre-rRNA_process_TSR2"/>
</dbReference>
<dbReference type="WBParaSite" id="sdigi.contig449.g8398.t1">
    <property type="protein sequence ID" value="sdigi.contig449.g8398.t1"/>
    <property type="gene ID" value="sdigi.contig449.g8398"/>
</dbReference>
<evidence type="ECO:0000256" key="3">
    <source>
        <dbReference type="ARBA" id="ARBA00017551"/>
    </source>
</evidence>
<dbReference type="Proteomes" id="UP000887581">
    <property type="component" value="Unplaced"/>
</dbReference>
<organism evidence="6 7">
    <name type="scientific">Setaria digitata</name>
    <dbReference type="NCBI Taxonomy" id="48799"/>
    <lineage>
        <taxon>Eukaryota</taxon>
        <taxon>Metazoa</taxon>
        <taxon>Ecdysozoa</taxon>
        <taxon>Nematoda</taxon>
        <taxon>Chromadorea</taxon>
        <taxon>Rhabditida</taxon>
        <taxon>Spirurina</taxon>
        <taxon>Spiruromorpha</taxon>
        <taxon>Filarioidea</taxon>
        <taxon>Setariidae</taxon>
        <taxon>Setaria</taxon>
    </lineage>
</organism>
<feature type="region of interest" description="Disordered" evidence="5">
    <location>
        <begin position="126"/>
        <end position="169"/>
    </location>
</feature>
<evidence type="ECO:0000256" key="1">
    <source>
        <dbReference type="ARBA" id="ARBA00002210"/>
    </source>
</evidence>
<comment type="function">
    <text evidence="1">May be involved in 20S pre-rRNA processing.</text>
</comment>
<evidence type="ECO:0000313" key="7">
    <source>
        <dbReference type="WBParaSite" id="sdigi.contig449.g8398.t1"/>
    </source>
</evidence>